<evidence type="ECO:0000256" key="2">
    <source>
        <dbReference type="ARBA" id="ARBA00022884"/>
    </source>
</evidence>
<sequence length="286" mass="32319">LKLEHVSAIDSEDEDSRYGGRSGAPCSDLPSRGSSVVRLSGLPYACTKEEIVRFFEPLEIADNGIVLLYDRYSGKPKGEAFVAFNESEHATKALAKNKEYIQHRYVDIYASSYGEMMRALEDDREPYGGGGGGGGGGRGWDRDRRPRGMPYDRPGDRGYRDSRMHRSDAWADRYGGGGDGYDDGYGGRGGGPMRRGWRDEPPHRGYSPPRRRYMTPPPDYSIRMRGLPYRATERDIVDFFRPIRPTSIDIIYEYGTDRPSGEAVVEFRSRGDFEAAMQRNREYMGM</sequence>
<keyword evidence="2 3" id="KW-0694">RNA-binding</keyword>
<dbReference type="InterPro" id="IPR012677">
    <property type="entry name" value="Nucleotide-bd_a/b_plait_sf"/>
</dbReference>
<evidence type="ECO:0000256" key="1">
    <source>
        <dbReference type="ARBA" id="ARBA00022737"/>
    </source>
</evidence>
<feature type="domain" description="RRM" evidence="5">
    <location>
        <begin position="220"/>
        <end position="286"/>
    </location>
</feature>
<evidence type="ECO:0000256" key="3">
    <source>
        <dbReference type="PROSITE-ProRule" id="PRU00176"/>
    </source>
</evidence>
<organism evidence="6">
    <name type="scientific">Gongylonema pulchrum</name>
    <dbReference type="NCBI Taxonomy" id="637853"/>
    <lineage>
        <taxon>Eukaryota</taxon>
        <taxon>Metazoa</taxon>
        <taxon>Ecdysozoa</taxon>
        <taxon>Nematoda</taxon>
        <taxon>Chromadorea</taxon>
        <taxon>Rhabditida</taxon>
        <taxon>Spirurina</taxon>
        <taxon>Spiruromorpha</taxon>
        <taxon>Spiruroidea</taxon>
        <taxon>Gongylonematidae</taxon>
        <taxon>Gongylonema</taxon>
    </lineage>
</organism>
<evidence type="ECO:0000313" key="6">
    <source>
        <dbReference type="WBParaSite" id="GPUH_0001016301-mRNA-1"/>
    </source>
</evidence>
<proteinExistence type="predicted"/>
<reference evidence="6" key="1">
    <citation type="submission" date="2016-06" db="UniProtKB">
        <authorList>
            <consortium name="WormBaseParasite"/>
        </authorList>
    </citation>
    <scope>IDENTIFICATION</scope>
</reference>
<dbReference type="PROSITE" id="PS50102">
    <property type="entry name" value="RRM"/>
    <property type="match status" value="2"/>
</dbReference>
<feature type="region of interest" description="Disordered" evidence="4">
    <location>
        <begin position="124"/>
        <end position="160"/>
    </location>
</feature>
<feature type="compositionally biased region" description="Gly residues" evidence="4">
    <location>
        <begin position="176"/>
        <end position="193"/>
    </location>
</feature>
<dbReference type="PANTHER" id="PTHR13976">
    <property type="entry name" value="HETEROGENEOUS NUCLEAR RIBONUCLEOPROTEIN-RELATED"/>
    <property type="match status" value="1"/>
</dbReference>
<accession>A0A183DN59</accession>
<dbReference type="Pfam" id="PF00076">
    <property type="entry name" value="RRM_1"/>
    <property type="match status" value="2"/>
</dbReference>
<dbReference type="GO" id="GO:0003723">
    <property type="term" value="F:RNA binding"/>
    <property type="evidence" value="ECO:0007669"/>
    <property type="project" value="UniProtKB-UniRule"/>
</dbReference>
<evidence type="ECO:0000256" key="4">
    <source>
        <dbReference type="SAM" id="MobiDB-lite"/>
    </source>
</evidence>
<feature type="domain" description="RRM" evidence="5">
    <location>
        <begin position="35"/>
        <end position="113"/>
    </location>
</feature>
<dbReference type="AlphaFoldDB" id="A0A183DN59"/>
<dbReference type="WBParaSite" id="GPUH_0001016301-mRNA-1">
    <property type="protein sequence ID" value="GPUH_0001016301-mRNA-1"/>
    <property type="gene ID" value="GPUH_0001016301"/>
</dbReference>
<dbReference type="InterPro" id="IPR000504">
    <property type="entry name" value="RRM_dom"/>
</dbReference>
<evidence type="ECO:0000259" key="5">
    <source>
        <dbReference type="PROSITE" id="PS50102"/>
    </source>
</evidence>
<protein>
    <submittedName>
        <fullName evidence="6">RRM domain-containing protein</fullName>
    </submittedName>
</protein>
<keyword evidence="1" id="KW-0677">Repeat</keyword>
<dbReference type="SMART" id="SM00360">
    <property type="entry name" value="RRM"/>
    <property type="match status" value="2"/>
</dbReference>
<dbReference type="InterPro" id="IPR050666">
    <property type="entry name" value="ESRP"/>
</dbReference>
<feature type="region of interest" description="Disordered" evidence="4">
    <location>
        <begin position="1"/>
        <end position="33"/>
    </location>
</feature>
<dbReference type="SUPFAM" id="SSF54928">
    <property type="entry name" value="RNA-binding domain, RBD"/>
    <property type="match status" value="2"/>
</dbReference>
<dbReference type="Gene3D" id="3.30.70.330">
    <property type="match status" value="2"/>
</dbReference>
<feature type="region of interest" description="Disordered" evidence="4">
    <location>
        <begin position="176"/>
        <end position="219"/>
    </location>
</feature>
<dbReference type="InterPro" id="IPR035979">
    <property type="entry name" value="RBD_domain_sf"/>
</dbReference>
<name>A0A183DN59_9BILA</name>
<feature type="compositionally biased region" description="Gly residues" evidence="4">
    <location>
        <begin position="127"/>
        <end position="138"/>
    </location>
</feature>